<accession>X1DS50</accession>
<sequence length="42" mass="5189">QRDKKQKKEKQKDVFGLLNWVQRAYRFIFMCFTGEGIYRKGF</sequence>
<dbReference type="AlphaFoldDB" id="X1DS50"/>
<evidence type="ECO:0000313" key="1">
    <source>
        <dbReference type="EMBL" id="GAH23841.1"/>
    </source>
</evidence>
<organism evidence="1">
    <name type="scientific">marine sediment metagenome</name>
    <dbReference type="NCBI Taxonomy" id="412755"/>
    <lineage>
        <taxon>unclassified sequences</taxon>
        <taxon>metagenomes</taxon>
        <taxon>ecological metagenomes</taxon>
    </lineage>
</organism>
<proteinExistence type="predicted"/>
<feature type="non-terminal residue" evidence="1">
    <location>
        <position position="1"/>
    </location>
</feature>
<name>X1DS50_9ZZZZ</name>
<protein>
    <submittedName>
        <fullName evidence="1">Uncharacterized protein</fullName>
    </submittedName>
</protein>
<comment type="caution">
    <text evidence="1">The sequence shown here is derived from an EMBL/GenBank/DDBJ whole genome shotgun (WGS) entry which is preliminary data.</text>
</comment>
<reference evidence="1" key="1">
    <citation type="journal article" date="2014" name="Front. Microbiol.">
        <title>High frequency of phylogenetically diverse reductive dehalogenase-homologous genes in deep subseafloor sedimentary metagenomes.</title>
        <authorList>
            <person name="Kawai M."/>
            <person name="Futagami T."/>
            <person name="Toyoda A."/>
            <person name="Takaki Y."/>
            <person name="Nishi S."/>
            <person name="Hori S."/>
            <person name="Arai W."/>
            <person name="Tsubouchi T."/>
            <person name="Morono Y."/>
            <person name="Uchiyama I."/>
            <person name="Ito T."/>
            <person name="Fujiyama A."/>
            <person name="Inagaki F."/>
            <person name="Takami H."/>
        </authorList>
    </citation>
    <scope>NUCLEOTIDE SEQUENCE</scope>
    <source>
        <strain evidence="1">Expedition CK06-06</strain>
    </source>
</reference>
<dbReference type="EMBL" id="BARU01004797">
    <property type="protein sequence ID" value="GAH23841.1"/>
    <property type="molecule type" value="Genomic_DNA"/>
</dbReference>
<gene>
    <name evidence="1" type="ORF">S03H2_09437</name>
</gene>